<dbReference type="AlphaFoldDB" id="A0A0B2RZ86"/>
<keyword evidence="1" id="KW-0472">Membrane</keyword>
<organism evidence="2">
    <name type="scientific">Glycine soja</name>
    <name type="common">Wild soybean</name>
    <dbReference type="NCBI Taxonomy" id="3848"/>
    <lineage>
        <taxon>Eukaryota</taxon>
        <taxon>Viridiplantae</taxon>
        <taxon>Streptophyta</taxon>
        <taxon>Embryophyta</taxon>
        <taxon>Tracheophyta</taxon>
        <taxon>Spermatophyta</taxon>
        <taxon>Magnoliopsida</taxon>
        <taxon>eudicotyledons</taxon>
        <taxon>Gunneridae</taxon>
        <taxon>Pentapetalae</taxon>
        <taxon>rosids</taxon>
        <taxon>fabids</taxon>
        <taxon>Fabales</taxon>
        <taxon>Fabaceae</taxon>
        <taxon>Papilionoideae</taxon>
        <taxon>50 kb inversion clade</taxon>
        <taxon>NPAAA clade</taxon>
        <taxon>indigoferoid/millettioid clade</taxon>
        <taxon>Phaseoleae</taxon>
        <taxon>Glycine</taxon>
        <taxon>Glycine subgen. Soja</taxon>
    </lineage>
</organism>
<keyword evidence="1" id="KW-1133">Transmembrane helix</keyword>
<reference evidence="2" key="1">
    <citation type="submission" date="2014-07" db="EMBL/GenBank/DDBJ databases">
        <title>Identification of a novel salt tolerance gene in wild soybean by whole-genome sequencing.</title>
        <authorList>
            <person name="Lam H.-M."/>
            <person name="Qi X."/>
            <person name="Li M.-W."/>
            <person name="Liu X."/>
            <person name="Xie M."/>
            <person name="Ni M."/>
            <person name="Xu X."/>
        </authorList>
    </citation>
    <scope>NUCLEOTIDE SEQUENCE [LARGE SCALE GENOMIC DNA]</scope>
    <source>
        <tissue evidence="2">Root</tissue>
    </source>
</reference>
<accession>A0A0B2RZ86</accession>
<evidence type="ECO:0000313" key="2">
    <source>
        <dbReference type="EMBL" id="KHN37197.1"/>
    </source>
</evidence>
<proteinExistence type="predicted"/>
<evidence type="ECO:0000256" key="1">
    <source>
        <dbReference type="SAM" id="Phobius"/>
    </source>
</evidence>
<protein>
    <submittedName>
        <fullName evidence="2">Uncharacterized protein</fullName>
    </submittedName>
</protein>
<sequence>EDFYIGVVYVLFLFVPMIVRSFYSTTVRGLRCYENPKNKITAIRAEEEKIWGSFFKVEGAAVLAGTG</sequence>
<dbReference type="EMBL" id="KN647243">
    <property type="protein sequence ID" value="KHN37197.1"/>
    <property type="molecule type" value="Genomic_DNA"/>
</dbReference>
<name>A0A0B2RZ86_GLYSO</name>
<dbReference type="Proteomes" id="UP000053555">
    <property type="component" value="Unassembled WGS sequence"/>
</dbReference>
<gene>
    <name evidence="2" type="ORF">glysoja_048854</name>
</gene>
<keyword evidence="1" id="KW-0812">Transmembrane</keyword>
<feature type="transmembrane region" description="Helical" evidence="1">
    <location>
        <begin position="6"/>
        <end position="23"/>
    </location>
</feature>
<feature type="non-terminal residue" evidence="2">
    <location>
        <position position="1"/>
    </location>
</feature>